<gene>
    <name evidence="2" type="ORF">M9458_035655</name>
</gene>
<organism evidence="2 3">
    <name type="scientific">Cirrhinus mrigala</name>
    <name type="common">Mrigala</name>
    <dbReference type="NCBI Taxonomy" id="683832"/>
    <lineage>
        <taxon>Eukaryota</taxon>
        <taxon>Metazoa</taxon>
        <taxon>Chordata</taxon>
        <taxon>Craniata</taxon>
        <taxon>Vertebrata</taxon>
        <taxon>Euteleostomi</taxon>
        <taxon>Actinopterygii</taxon>
        <taxon>Neopterygii</taxon>
        <taxon>Teleostei</taxon>
        <taxon>Ostariophysi</taxon>
        <taxon>Cypriniformes</taxon>
        <taxon>Cyprinidae</taxon>
        <taxon>Labeoninae</taxon>
        <taxon>Labeonini</taxon>
        <taxon>Cirrhinus</taxon>
    </lineage>
</organism>
<dbReference type="AlphaFoldDB" id="A0ABD0P3I7"/>
<dbReference type="Proteomes" id="UP001529510">
    <property type="component" value="Unassembled WGS sequence"/>
</dbReference>
<proteinExistence type="predicted"/>
<evidence type="ECO:0000256" key="1">
    <source>
        <dbReference type="SAM" id="MobiDB-lite"/>
    </source>
</evidence>
<evidence type="ECO:0000313" key="3">
    <source>
        <dbReference type="Proteomes" id="UP001529510"/>
    </source>
</evidence>
<evidence type="ECO:0000313" key="2">
    <source>
        <dbReference type="EMBL" id="KAL0167433.1"/>
    </source>
</evidence>
<name>A0ABD0P3I7_CIRMR</name>
<protein>
    <submittedName>
        <fullName evidence="2">Uncharacterized protein</fullName>
    </submittedName>
</protein>
<reference evidence="2 3" key="1">
    <citation type="submission" date="2024-05" db="EMBL/GenBank/DDBJ databases">
        <title>Genome sequencing and assembly of Indian major carp, Cirrhinus mrigala (Hamilton, 1822).</title>
        <authorList>
            <person name="Mohindra V."/>
            <person name="Chowdhury L.M."/>
            <person name="Lal K."/>
            <person name="Jena J.K."/>
        </authorList>
    </citation>
    <scope>NUCLEOTIDE SEQUENCE [LARGE SCALE GENOMIC DNA]</scope>
    <source>
        <strain evidence="2">CM1030</strain>
        <tissue evidence="2">Blood</tissue>
    </source>
</reference>
<feature type="compositionally biased region" description="Polar residues" evidence="1">
    <location>
        <begin position="33"/>
        <end position="43"/>
    </location>
</feature>
<feature type="non-terminal residue" evidence="2">
    <location>
        <position position="52"/>
    </location>
</feature>
<feature type="region of interest" description="Disordered" evidence="1">
    <location>
        <begin position="30"/>
        <end position="52"/>
    </location>
</feature>
<sequence length="52" mass="5760">DSRPRRIMRGQGSDILLPYRIISFLQLRLQPDPENTTGNSAAPQTAAPPVDK</sequence>
<accession>A0ABD0P3I7</accession>
<dbReference type="EMBL" id="JAMKFB020000018">
    <property type="protein sequence ID" value="KAL0167433.1"/>
    <property type="molecule type" value="Genomic_DNA"/>
</dbReference>
<comment type="caution">
    <text evidence="2">The sequence shown here is derived from an EMBL/GenBank/DDBJ whole genome shotgun (WGS) entry which is preliminary data.</text>
</comment>
<feature type="non-terminal residue" evidence="2">
    <location>
        <position position="1"/>
    </location>
</feature>
<keyword evidence="3" id="KW-1185">Reference proteome</keyword>